<dbReference type="GO" id="GO:0016301">
    <property type="term" value="F:kinase activity"/>
    <property type="evidence" value="ECO:0007669"/>
    <property type="project" value="UniProtKB-KW"/>
</dbReference>
<keyword evidence="5" id="KW-0808">Transferase</keyword>
<reference evidence="14" key="1">
    <citation type="journal article" date="2017" name="Appl. Environ. Microbiol.">
        <title>Molecular characterization of an Endozoicomonas-like organism causing infection in king scallop Pecten maximus L.</title>
        <authorList>
            <person name="Cano I."/>
            <person name="van Aerle R."/>
            <person name="Ross S."/>
            <person name="Verner-Jeffreys D.W."/>
            <person name="Paley R.K."/>
            <person name="Rimmer G."/>
            <person name="Ryder D."/>
            <person name="Hooper P."/>
            <person name="Stone D."/>
            <person name="Feist S.W."/>
        </authorList>
    </citation>
    <scope>NUCLEOTIDE SEQUENCE</scope>
</reference>
<evidence type="ECO:0000259" key="13">
    <source>
        <dbReference type="PROSITE" id="PS51103"/>
    </source>
</evidence>
<dbReference type="PROSITE" id="PS51098">
    <property type="entry name" value="PTS_EIIB_TYPE_1"/>
    <property type="match status" value="1"/>
</dbReference>
<dbReference type="NCBIfam" id="NF008301">
    <property type="entry name" value="PRK11089.1"/>
    <property type="match status" value="1"/>
</dbReference>
<protein>
    <submittedName>
        <fullName evidence="14">PTS system glucose-specific EIICB component</fullName>
    </submittedName>
</protein>
<evidence type="ECO:0000259" key="12">
    <source>
        <dbReference type="PROSITE" id="PS51098"/>
    </source>
</evidence>
<feature type="transmembrane region" description="Helical" evidence="11">
    <location>
        <begin position="77"/>
        <end position="100"/>
    </location>
</feature>
<evidence type="ECO:0000256" key="6">
    <source>
        <dbReference type="ARBA" id="ARBA00022683"/>
    </source>
</evidence>
<evidence type="ECO:0000313" key="14">
    <source>
        <dbReference type="EMBL" id="PJE78286.1"/>
    </source>
</evidence>
<dbReference type="AlphaFoldDB" id="A0A2H9T4Z8"/>
<gene>
    <name evidence="14" type="primary">ptsG_2</name>
    <name evidence="14" type="ORF">CI610_02783</name>
</gene>
<dbReference type="PANTHER" id="PTHR30009:SF20">
    <property type="entry name" value="PTS SYSTEM GLUCOSE-SPECIFIC EIICB COMPONENT-RELATED"/>
    <property type="match status" value="1"/>
</dbReference>
<dbReference type="PROSITE" id="PS51103">
    <property type="entry name" value="PTS_EIIC_TYPE_1"/>
    <property type="match status" value="1"/>
</dbReference>
<dbReference type="FunFam" id="3.30.1360.60:FF:000001">
    <property type="entry name" value="PTS system glucose-specific IIBC component PtsG"/>
    <property type="match status" value="1"/>
</dbReference>
<feature type="transmembrane region" description="Helical" evidence="11">
    <location>
        <begin position="344"/>
        <end position="370"/>
    </location>
</feature>
<feature type="transmembrane region" description="Helical" evidence="11">
    <location>
        <begin position="303"/>
        <end position="324"/>
    </location>
</feature>
<proteinExistence type="predicted"/>
<dbReference type="GO" id="GO:0008982">
    <property type="term" value="F:protein-N(PI)-phosphohistidine-sugar phosphotransferase activity"/>
    <property type="evidence" value="ECO:0007669"/>
    <property type="project" value="InterPro"/>
</dbReference>
<evidence type="ECO:0000256" key="5">
    <source>
        <dbReference type="ARBA" id="ARBA00022679"/>
    </source>
</evidence>
<dbReference type="InterPro" id="IPR011299">
    <property type="entry name" value="PTS_IIBC_glc"/>
</dbReference>
<dbReference type="GO" id="GO:0005886">
    <property type="term" value="C:plasma membrane"/>
    <property type="evidence" value="ECO:0007669"/>
    <property type="project" value="UniProtKB-SubCell"/>
</dbReference>
<keyword evidence="4" id="KW-0762">Sugar transport</keyword>
<dbReference type="InterPro" id="IPR001996">
    <property type="entry name" value="PTS_IIB_1"/>
</dbReference>
<evidence type="ECO:0000256" key="3">
    <source>
        <dbReference type="ARBA" id="ARBA00022475"/>
    </source>
</evidence>
<dbReference type="GO" id="GO:1904659">
    <property type="term" value="P:D-glucose transmembrane transport"/>
    <property type="evidence" value="ECO:0007669"/>
    <property type="project" value="InterPro"/>
</dbReference>
<feature type="transmembrane region" description="Helical" evidence="11">
    <location>
        <begin position="16"/>
        <end position="40"/>
    </location>
</feature>
<keyword evidence="9 11" id="KW-1133">Transmembrane helix</keyword>
<accession>A0A2H9T4Z8</accession>
<dbReference type="InterPro" id="IPR050429">
    <property type="entry name" value="PTS_Glucose_EIICBA"/>
</dbReference>
<feature type="domain" description="PTS EIIB type-1" evidence="12">
    <location>
        <begin position="399"/>
        <end position="477"/>
    </location>
</feature>
<organism evidence="14">
    <name type="scientific">invertebrate metagenome</name>
    <dbReference type="NCBI Taxonomy" id="1711999"/>
    <lineage>
        <taxon>unclassified sequences</taxon>
        <taxon>metagenomes</taxon>
        <taxon>organismal metagenomes</taxon>
    </lineage>
</organism>
<dbReference type="InterPro" id="IPR013013">
    <property type="entry name" value="PTS_EIIC_1"/>
</dbReference>
<dbReference type="SUPFAM" id="SSF55604">
    <property type="entry name" value="Glucose permease domain IIB"/>
    <property type="match status" value="1"/>
</dbReference>
<dbReference type="InterPro" id="IPR003352">
    <property type="entry name" value="PTS_EIIC"/>
</dbReference>
<keyword evidence="8" id="KW-0418">Kinase</keyword>
<dbReference type="GO" id="GO:0009401">
    <property type="term" value="P:phosphoenolpyruvate-dependent sugar phosphotransferase system"/>
    <property type="evidence" value="ECO:0007669"/>
    <property type="project" value="UniProtKB-KW"/>
</dbReference>
<keyword evidence="3" id="KW-1003">Cell membrane</keyword>
<evidence type="ECO:0000256" key="9">
    <source>
        <dbReference type="ARBA" id="ARBA00022989"/>
    </source>
</evidence>
<evidence type="ECO:0000256" key="1">
    <source>
        <dbReference type="ARBA" id="ARBA00004651"/>
    </source>
</evidence>
<name>A0A2H9T4Z8_9ZZZZ</name>
<dbReference type="Pfam" id="PF02378">
    <property type="entry name" value="PTS_EIIC"/>
    <property type="match status" value="1"/>
</dbReference>
<keyword evidence="2" id="KW-0813">Transport</keyword>
<evidence type="ECO:0000256" key="2">
    <source>
        <dbReference type="ARBA" id="ARBA00022448"/>
    </source>
</evidence>
<keyword evidence="10 11" id="KW-0472">Membrane</keyword>
<evidence type="ECO:0000256" key="10">
    <source>
        <dbReference type="ARBA" id="ARBA00023136"/>
    </source>
</evidence>
<evidence type="ECO:0000256" key="11">
    <source>
        <dbReference type="SAM" id="Phobius"/>
    </source>
</evidence>
<feature type="transmembrane region" description="Helical" evidence="11">
    <location>
        <begin position="151"/>
        <end position="174"/>
    </location>
</feature>
<dbReference type="CDD" id="cd00212">
    <property type="entry name" value="PTS_IIB_glc"/>
    <property type="match status" value="1"/>
</dbReference>
<comment type="caution">
    <text evidence="14">The sequence shown here is derived from an EMBL/GenBank/DDBJ whole genome shotgun (WGS) entry which is preliminary data.</text>
</comment>
<dbReference type="PANTHER" id="PTHR30009">
    <property type="entry name" value="CYTOCHROME C-TYPE SYNTHESIS PROTEIN AND PTS TRANSMEMBRANE COMPONENT"/>
    <property type="match status" value="1"/>
</dbReference>
<dbReference type="EMBL" id="NSIT01000213">
    <property type="protein sequence ID" value="PJE78286.1"/>
    <property type="molecule type" value="Genomic_DNA"/>
</dbReference>
<feature type="transmembrane region" description="Helical" evidence="11">
    <location>
        <begin position="112"/>
        <end position="131"/>
    </location>
</feature>
<evidence type="ECO:0000256" key="4">
    <source>
        <dbReference type="ARBA" id="ARBA00022597"/>
    </source>
</evidence>
<dbReference type="InterPro" id="IPR036878">
    <property type="entry name" value="Glu_permease_IIB"/>
</dbReference>
<dbReference type="GO" id="GO:0055056">
    <property type="term" value="F:D-glucose transmembrane transporter activity"/>
    <property type="evidence" value="ECO:0007669"/>
    <property type="project" value="InterPro"/>
</dbReference>
<feature type="transmembrane region" description="Helical" evidence="11">
    <location>
        <begin position="47"/>
        <end position="71"/>
    </location>
</feature>
<dbReference type="GO" id="GO:0090564">
    <property type="term" value="F:protein-phosphocysteine-glucose phosphotransferase system transporter activity"/>
    <property type="evidence" value="ECO:0007669"/>
    <property type="project" value="TreeGrafter"/>
</dbReference>
<sequence length="477" mass="51196">MIKHTFGLLQKIGRALMLPVAVLPVAGILLGVGSAGFSFIPDVLSQIMANAGGSIFTNLPLIFAIGTAIGLTENDGVSSVAAIVGYVVMLGTMSVMARILDIEPSNIMGIESIDTGVFGGIIAGLLAAFMFNRYYKIHLPEYLGFFAGKRFVPIATGIAAIAVGVLLCFIWPGVQDSIDSFSQWAVTENPVMAGFTYGFIERLLVPFGLHHIWNVPFQMEMGEFVDATGEIYNGDIPRFFAGDPTAGFLAGGYLFKMFGLPAAAIAIWHCAKPEYKARTGGIMISAALTSLLTGITEPIEFSFLFVAPVLYGIHALLAGAAFAITNYLDVKMAMSFSNGLIDYLLYFTIATRPIWILLLGIAYALVYYTLFRIVIVALHLPTPGREDDVISQADGVSSSAIAKELIDAFGGKENIKHLDACITRLRVTLNDTALADQGKIKALGATAVLVVGHNMQAIFGTRSDNIRTEMFEAMKAM</sequence>
<dbReference type="InterPro" id="IPR018113">
    <property type="entry name" value="PTrfase_EIIB_Cys"/>
</dbReference>
<dbReference type="Gene3D" id="3.30.1360.60">
    <property type="entry name" value="Glucose permease domain IIB"/>
    <property type="match status" value="1"/>
</dbReference>
<feature type="domain" description="PTS EIIC type-1" evidence="13">
    <location>
        <begin position="3"/>
        <end position="387"/>
    </location>
</feature>
<comment type="subcellular location">
    <subcellularLocation>
        <location evidence="1">Cell membrane</location>
        <topology evidence="1">Multi-pass membrane protein</topology>
    </subcellularLocation>
</comment>
<keyword evidence="7 11" id="KW-0812">Transmembrane</keyword>
<dbReference type="PROSITE" id="PS01035">
    <property type="entry name" value="PTS_EIIB_TYPE_1_CYS"/>
    <property type="match status" value="1"/>
</dbReference>
<keyword evidence="6" id="KW-0598">Phosphotransferase system</keyword>
<evidence type="ECO:0000256" key="8">
    <source>
        <dbReference type="ARBA" id="ARBA00022777"/>
    </source>
</evidence>
<dbReference type="NCBIfam" id="TIGR00826">
    <property type="entry name" value="EIIB_glc"/>
    <property type="match status" value="1"/>
</dbReference>
<feature type="transmembrane region" description="Helical" evidence="11">
    <location>
        <begin position="246"/>
        <end position="268"/>
    </location>
</feature>
<dbReference type="Pfam" id="PF00367">
    <property type="entry name" value="PTS_EIIB"/>
    <property type="match status" value="1"/>
</dbReference>
<evidence type="ECO:0000256" key="7">
    <source>
        <dbReference type="ARBA" id="ARBA00022692"/>
    </source>
</evidence>
<dbReference type="NCBIfam" id="TIGR02002">
    <property type="entry name" value="PTS-II-BC-glcB"/>
    <property type="match status" value="1"/>
</dbReference>